<comment type="similarity">
    <text evidence="3 10">Belongs to the FKBP-type PPIase family.</text>
</comment>
<dbReference type="InterPro" id="IPR046357">
    <property type="entry name" value="PPIase_dom_sf"/>
</dbReference>
<comment type="caution">
    <text evidence="12">The sequence shown here is derived from an EMBL/GenBank/DDBJ whole genome shotgun (WGS) entry which is preliminary data.</text>
</comment>
<organism evidence="12 13">
    <name type="scientific">Rariglobus hedericola</name>
    <dbReference type="NCBI Taxonomy" id="2597822"/>
    <lineage>
        <taxon>Bacteria</taxon>
        <taxon>Pseudomonadati</taxon>
        <taxon>Verrucomicrobiota</taxon>
        <taxon>Opitutia</taxon>
        <taxon>Opitutales</taxon>
        <taxon>Opitutaceae</taxon>
        <taxon>Rariglobus</taxon>
    </lineage>
</organism>
<evidence type="ECO:0000256" key="1">
    <source>
        <dbReference type="ARBA" id="ARBA00000971"/>
    </source>
</evidence>
<sequence>MRNVVTFHYTLRDPDGRLLDTSSGGQPVSYLEGAGQIIDGLDEALHGVAPGTKQTVNVPAAKAYGMHDESQVQRVLKALLPVEGDLNPGDQFRAGEDQFAPIVRVVEVDGDHVMLDANHPLAGVDLIFDVEVVAVRAANEEEIKHGHAHQGQAEGDCGSHDCGCKH</sequence>
<reference evidence="12 13" key="1">
    <citation type="submission" date="2019-07" db="EMBL/GenBank/DDBJ databases">
        <title>Description of 53C-WASEF.</title>
        <authorList>
            <person name="Pitt A."/>
            <person name="Hahn M.W."/>
        </authorList>
    </citation>
    <scope>NUCLEOTIDE SEQUENCE [LARGE SCALE GENOMIC DNA]</scope>
    <source>
        <strain evidence="12 13">53C-WASEF</strain>
    </source>
</reference>
<dbReference type="PANTHER" id="PTHR47861">
    <property type="entry name" value="FKBP-TYPE PEPTIDYL-PROLYL CIS-TRANS ISOMERASE SLYD"/>
    <property type="match status" value="1"/>
</dbReference>
<proteinExistence type="inferred from homology"/>
<evidence type="ECO:0000256" key="8">
    <source>
        <dbReference type="ARBA" id="ARBA00037071"/>
    </source>
</evidence>
<dbReference type="EMBL" id="VMBG01000002">
    <property type="protein sequence ID" value="TSJ77542.1"/>
    <property type="molecule type" value="Genomic_DNA"/>
</dbReference>
<dbReference type="EC" id="5.2.1.8" evidence="10"/>
<evidence type="ECO:0000256" key="5">
    <source>
        <dbReference type="ARBA" id="ARBA00023110"/>
    </source>
</evidence>
<dbReference type="Pfam" id="PF00254">
    <property type="entry name" value="FKBP_C"/>
    <property type="match status" value="1"/>
</dbReference>
<dbReference type="GO" id="GO:0005737">
    <property type="term" value="C:cytoplasm"/>
    <property type="evidence" value="ECO:0007669"/>
    <property type="project" value="UniProtKB-SubCell"/>
</dbReference>
<evidence type="ECO:0000256" key="6">
    <source>
        <dbReference type="ARBA" id="ARBA00023186"/>
    </source>
</evidence>
<keyword evidence="6" id="KW-0143">Chaperone</keyword>
<dbReference type="GO" id="GO:0042026">
    <property type="term" value="P:protein refolding"/>
    <property type="evidence" value="ECO:0007669"/>
    <property type="project" value="UniProtKB-ARBA"/>
</dbReference>
<dbReference type="OrthoDB" id="280278at2"/>
<keyword evidence="5 9" id="KW-0697">Rotamase</keyword>
<comment type="subcellular location">
    <subcellularLocation>
        <location evidence="2">Cytoplasm</location>
    </subcellularLocation>
</comment>
<evidence type="ECO:0000256" key="2">
    <source>
        <dbReference type="ARBA" id="ARBA00004496"/>
    </source>
</evidence>
<dbReference type="PANTHER" id="PTHR47861:SF3">
    <property type="entry name" value="FKBP-TYPE PEPTIDYL-PROLYL CIS-TRANS ISOMERASE SLYD"/>
    <property type="match status" value="1"/>
</dbReference>
<keyword evidence="13" id="KW-1185">Reference proteome</keyword>
<name>A0A556QLS4_9BACT</name>
<dbReference type="InterPro" id="IPR001179">
    <property type="entry name" value="PPIase_FKBP_dom"/>
</dbReference>
<protein>
    <recommendedName>
        <fullName evidence="10">Peptidyl-prolyl cis-trans isomerase</fullName>
        <ecNumber evidence="10">5.2.1.8</ecNumber>
    </recommendedName>
</protein>
<evidence type="ECO:0000256" key="7">
    <source>
        <dbReference type="ARBA" id="ARBA00023235"/>
    </source>
</evidence>
<gene>
    <name evidence="12" type="ORF">FPL22_12665</name>
</gene>
<evidence type="ECO:0000256" key="3">
    <source>
        <dbReference type="ARBA" id="ARBA00006577"/>
    </source>
</evidence>
<comment type="function">
    <text evidence="8">Also involved in hydrogenase metallocenter assembly, probably by participating in the nickel insertion step. This function in hydrogenase biosynthesis requires chaperone activity and the presence of the metal-binding domain, but not PPIase activity.</text>
</comment>
<evidence type="ECO:0000313" key="12">
    <source>
        <dbReference type="EMBL" id="TSJ77542.1"/>
    </source>
</evidence>
<evidence type="ECO:0000256" key="9">
    <source>
        <dbReference type="PROSITE-ProRule" id="PRU00277"/>
    </source>
</evidence>
<keyword evidence="4" id="KW-0963">Cytoplasm</keyword>
<evidence type="ECO:0000313" key="13">
    <source>
        <dbReference type="Proteomes" id="UP000315648"/>
    </source>
</evidence>
<dbReference type="SUPFAM" id="SSF54534">
    <property type="entry name" value="FKBP-like"/>
    <property type="match status" value="1"/>
</dbReference>
<keyword evidence="7 9" id="KW-0413">Isomerase</keyword>
<dbReference type="Proteomes" id="UP000315648">
    <property type="component" value="Unassembled WGS sequence"/>
</dbReference>
<comment type="catalytic activity">
    <reaction evidence="1 9 10">
        <text>[protein]-peptidylproline (omega=180) = [protein]-peptidylproline (omega=0)</text>
        <dbReference type="Rhea" id="RHEA:16237"/>
        <dbReference type="Rhea" id="RHEA-COMP:10747"/>
        <dbReference type="Rhea" id="RHEA-COMP:10748"/>
        <dbReference type="ChEBI" id="CHEBI:83833"/>
        <dbReference type="ChEBI" id="CHEBI:83834"/>
        <dbReference type="EC" id="5.2.1.8"/>
    </reaction>
</comment>
<evidence type="ECO:0000259" key="11">
    <source>
        <dbReference type="PROSITE" id="PS50059"/>
    </source>
</evidence>
<feature type="domain" description="PPIase FKBP-type" evidence="11">
    <location>
        <begin position="2"/>
        <end position="86"/>
    </location>
</feature>
<dbReference type="PROSITE" id="PS50059">
    <property type="entry name" value="FKBP_PPIASE"/>
    <property type="match status" value="1"/>
</dbReference>
<evidence type="ECO:0000256" key="10">
    <source>
        <dbReference type="RuleBase" id="RU003915"/>
    </source>
</evidence>
<dbReference type="Gene3D" id="3.10.50.40">
    <property type="match status" value="1"/>
</dbReference>
<evidence type="ECO:0000256" key="4">
    <source>
        <dbReference type="ARBA" id="ARBA00022490"/>
    </source>
</evidence>
<dbReference type="AlphaFoldDB" id="A0A556QLS4"/>
<accession>A0A556QLS4</accession>
<dbReference type="GO" id="GO:0003755">
    <property type="term" value="F:peptidyl-prolyl cis-trans isomerase activity"/>
    <property type="evidence" value="ECO:0007669"/>
    <property type="project" value="UniProtKB-UniRule"/>
</dbReference>